<feature type="domain" description="Gfo/Idh/MocA-like oxidoreductase N-terminal" evidence="2">
    <location>
        <begin position="66"/>
        <end position="147"/>
    </location>
</feature>
<evidence type="ECO:0000313" key="5">
    <source>
        <dbReference type="Proteomes" id="UP000318509"/>
    </source>
</evidence>
<dbReference type="EMBL" id="VBAK01000139">
    <property type="protein sequence ID" value="TMI88491.1"/>
    <property type="molecule type" value="Genomic_DNA"/>
</dbReference>
<dbReference type="Gene3D" id="3.30.360.10">
    <property type="entry name" value="Dihydrodipicolinate Reductase, domain 2"/>
    <property type="match status" value="1"/>
</dbReference>
<keyword evidence="1" id="KW-0560">Oxidoreductase</keyword>
<accession>A0A537JY89</accession>
<evidence type="ECO:0000256" key="1">
    <source>
        <dbReference type="ARBA" id="ARBA00023002"/>
    </source>
</evidence>
<dbReference type="AlphaFoldDB" id="A0A537JY89"/>
<name>A0A537JY89_9BACT</name>
<dbReference type="InterPro" id="IPR000683">
    <property type="entry name" value="Gfo/Idh/MocA-like_OxRdtase_N"/>
</dbReference>
<reference evidence="4 5" key="1">
    <citation type="journal article" date="2019" name="Nat. Microbiol.">
        <title>Mediterranean grassland soil C-N compound turnover is dependent on rainfall and depth, and is mediated by genomically divergent microorganisms.</title>
        <authorList>
            <person name="Diamond S."/>
            <person name="Andeer P.F."/>
            <person name="Li Z."/>
            <person name="Crits-Christoph A."/>
            <person name="Burstein D."/>
            <person name="Anantharaman K."/>
            <person name="Lane K.R."/>
            <person name="Thomas B.C."/>
            <person name="Pan C."/>
            <person name="Northen T.R."/>
            <person name="Banfield J.F."/>
        </authorList>
    </citation>
    <scope>NUCLEOTIDE SEQUENCE [LARGE SCALE GENOMIC DNA]</scope>
    <source>
        <strain evidence="4">NP_3</strain>
    </source>
</reference>
<dbReference type="InterPro" id="IPR050463">
    <property type="entry name" value="Gfo/Idh/MocA_oxidrdct_glycsds"/>
</dbReference>
<dbReference type="GO" id="GO:0016491">
    <property type="term" value="F:oxidoreductase activity"/>
    <property type="evidence" value="ECO:0007669"/>
    <property type="project" value="UniProtKB-KW"/>
</dbReference>
<dbReference type="SUPFAM" id="SSF55347">
    <property type="entry name" value="Glyceraldehyde-3-phosphate dehydrogenase-like, C-terminal domain"/>
    <property type="match status" value="1"/>
</dbReference>
<gene>
    <name evidence="4" type="ORF">E6H00_12525</name>
</gene>
<evidence type="ECO:0000259" key="2">
    <source>
        <dbReference type="Pfam" id="PF01408"/>
    </source>
</evidence>
<comment type="caution">
    <text evidence="4">The sequence shown here is derived from an EMBL/GenBank/DDBJ whole genome shotgun (WGS) entry which is preliminary data.</text>
</comment>
<evidence type="ECO:0000313" key="4">
    <source>
        <dbReference type="EMBL" id="TMI88491.1"/>
    </source>
</evidence>
<dbReference type="Gene3D" id="3.40.50.720">
    <property type="entry name" value="NAD(P)-binding Rossmann-like Domain"/>
    <property type="match status" value="1"/>
</dbReference>
<sequence length="374" mass="41615">MDRIRTAVVGLNHGLSHVVEVLANPRFRLVAVCTRSPKKLGWLRGEPALDGEPGWYRAHRTALLDRARAYPELAEARLTTDFDALLGMPDVDAVILAPPNHLNAPLAVRVLEAGKHCFASKPFAVNVEQGVRLLRAVRASRRAFILGFEYRYSPVFAQARRMIDAGYLGTVKQLWWNMTRGPLRASHNRLELSGGAYLAECCHWLDLFEYFQPGARFTRVAAFGGLDVPNTHVDFPDNGVTIIEYTTGVRGSLNFTYFTDQPEYNVWGVQGTGGKIRGDTEEAGRFVMFSGPTQDRTEFAVNPARAYHGLHGHLGFDRLHDAFADQIEAGDHAMAVDEAERGLENLLLCLAADRAILERRIVQREEFAMAGVAE</sequence>
<organism evidence="4 5">
    <name type="scientific">Candidatus Segetimicrobium genomatis</name>
    <dbReference type="NCBI Taxonomy" id="2569760"/>
    <lineage>
        <taxon>Bacteria</taxon>
        <taxon>Bacillati</taxon>
        <taxon>Candidatus Sysuimicrobiota</taxon>
        <taxon>Candidatus Sysuimicrobiia</taxon>
        <taxon>Candidatus Sysuimicrobiales</taxon>
        <taxon>Candidatus Segetimicrobiaceae</taxon>
        <taxon>Candidatus Segetimicrobium</taxon>
    </lineage>
</organism>
<feature type="domain" description="GFO/IDH/MocA-like oxidoreductase" evidence="3">
    <location>
        <begin position="156"/>
        <end position="277"/>
    </location>
</feature>
<dbReference type="Pfam" id="PF01408">
    <property type="entry name" value="GFO_IDH_MocA"/>
    <property type="match status" value="1"/>
</dbReference>
<dbReference type="Proteomes" id="UP000318509">
    <property type="component" value="Unassembled WGS sequence"/>
</dbReference>
<dbReference type="SUPFAM" id="SSF51735">
    <property type="entry name" value="NAD(P)-binding Rossmann-fold domains"/>
    <property type="match status" value="1"/>
</dbReference>
<dbReference type="InterPro" id="IPR055170">
    <property type="entry name" value="GFO_IDH_MocA-like_dom"/>
</dbReference>
<dbReference type="InterPro" id="IPR036291">
    <property type="entry name" value="NAD(P)-bd_dom_sf"/>
</dbReference>
<evidence type="ECO:0000259" key="3">
    <source>
        <dbReference type="Pfam" id="PF22725"/>
    </source>
</evidence>
<protein>
    <submittedName>
        <fullName evidence="4">Gfo/Idh/MocA family oxidoreductase</fullName>
    </submittedName>
</protein>
<proteinExistence type="predicted"/>
<dbReference type="PANTHER" id="PTHR43818:SF11">
    <property type="entry name" value="BCDNA.GH03377"/>
    <property type="match status" value="1"/>
</dbReference>
<dbReference type="Pfam" id="PF22725">
    <property type="entry name" value="GFO_IDH_MocA_C3"/>
    <property type="match status" value="1"/>
</dbReference>
<dbReference type="GO" id="GO:0000166">
    <property type="term" value="F:nucleotide binding"/>
    <property type="evidence" value="ECO:0007669"/>
    <property type="project" value="InterPro"/>
</dbReference>
<dbReference type="PANTHER" id="PTHR43818">
    <property type="entry name" value="BCDNA.GH03377"/>
    <property type="match status" value="1"/>
</dbReference>